<dbReference type="Proteomes" id="UP001065549">
    <property type="component" value="Unassembled WGS sequence"/>
</dbReference>
<dbReference type="RefSeq" id="WP_148395523.1">
    <property type="nucleotide sequence ID" value="NZ_JAJAGH010000001.1"/>
</dbReference>
<keyword evidence="2" id="KW-0547">Nucleotide-binding</keyword>
<organism evidence="5 6">
    <name type="scientific">Hominibacterium faecale</name>
    <dbReference type="NCBI Taxonomy" id="2839743"/>
    <lineage>
        <taxon>Bacteria</taxon>
        <taxon>Bacillati</taxon>
        <taxon>Bacillota</taxon>
        <taxon>Clostridia</taxon>
        <taxon>Peptostreptococcales</taxon>
        <taxon>Anaerovoracaceae</taxon>
        <taxon>Hominibacterium</taxon>
    </lineage>
</organism>
<evidence type="ECO:0000313" key="5">
    <source>
        <dbReference type="EMBL" id="MCU7378719.1"/>
    </source>
</evidence>
<proteinExistence type="predicted"/>
<evidence type="ECO:0000313" key="6">
    <source>
        <dbReference type="Proteomes" id="UP001065549"/>
    </source>
</evidence>
<dbReference type="InterPro" id="IPR003439">
    <property type="entry name" value="ABC_transporter-like_ATP-bd"/>
</dbReference>
<reference evidence="5" key="1">
    <citation type="submission" date="2022-09" db="EMBL/GenBank/DDBJ databases">
        <title>Culturomic study of gut microbiota in children with autism spectrum disorder.</title>
        <authorList>
            <person name="Efimov B.A."/>
            <person name="Chaplin A.V."/>
            <person name="Sokolova S.R."/>
            <person name="Pikina A.P."/>
            <person name="Korzhanova M."/>
            <person name="Belova V."/>
            <person name="Korostin D."/>
        </authorList>
    </citation>
    <scope>NUCLEOTIDE SEQUENCE</scope>
    <source>
        <strain evidence="5">ASD5510</strain>
    </source>
</reference>
<dbReference type="AlphaFoldDB" id="A0A9J6QUT9"/>
<dbReference type="Pfam" id="PF00005">
    <property type="entry name" value="ABC_tran"/>
    <property type="match status" value="1"/>
</dbReference>
<name>A0A9J6QUT9_9FIRM</name>
<dbReference type="Gene3D" id="3.40.50.300">
    <property type="entry name" value="P-loop containing nucleotide triphosphate hydrolases"/>
    <property type="match status" value="1"/>
</dbReference>
<keyword evidence="1" id="KW-0813">Transport</keyword>
<comment type="caution">
    <text evidence="5">The sequence shown here is derived from an EMBL/GenBank/DDBJ whole genome shotgun (WGS) entry which is preliminary data.</text>
</comment>
<evidence type="ECO:0000256" key="3">
    <source>
        <dbReference type="ARBA" id="ARBA00022840"/>
    </source>
</evidence>
<dbReference type="PANTHER" id="PTHR42939:SF1">
    <property type="entry name" value="ABC TRANSPORTER ATP-BINDING PROTEIN ALBC-RELATED"/>
    <property type="match status" value="1"/>
</dbReference>
<accession>A0A9J6QUT9</accession>
<protein>
    <submittedName>
        <fullName evidence="5">ABC transporter ATP-binding protein</fullName>
    </submittedName>
</protein>
<dbReference type="GO" id="GO:0016887">
    <property type="term" value="F:ATP hydrolysis activity"/>
    <property type="evidence" value="ECO:0007669"/>
    <property type="project" value="InterPro"/>
</dbReference>
<keyword evidence="6" id="KW-1185">Reference proteome</keyword>
<dbReference type="InterPro" id="IPR051782">
    <property type="entry name" value="ABC_Transporter_VariousFunc"/>
</dbReference>
<dbReference type="InterPro" id="IPR027417">
    <property type="entry name" value="P-loop_NTPase"/>
</dbReference>
<feature type="domain" description="ABC transporter" evidence="4">
    <location>
        <begin position="2"/>
        <end position="227"/>
    </location>
</feature>
<dbReference type="EMBL" id="JAOSHN010000004">
    <property type="protein sequence ID" value="MCU7378719.1"/>
    <property type="molecule type" value="Genomic_DNA"/>
</dbReference>
<keyword evidence="3 5" id="KW-0067">ATP-binding</keyword>
<dbReference type="InterPro" id="IPR003593">
    <property type="entry name" value="AAA+_ATPase"/>
</dbReference>
<evidence type="ECO:0000256" key="2">
    <source>
        <dbReference type="ARBA" id="ARBA00022741"/>
    </source>
</evidence>
<dbReference type="PANTHER" id="PTHR42939">
    <property type="entry name" value="ABC TRANSPORTER ATP-BINDING PROTEIN ALBC-RELATED"/>
    <property type="match status" value="1"/>
</dbReference>
<evidence type="ECO:0000259" key="4">
    <source>
        <dbReference type="PROSITE" id="PS50893"/>
    </source>
</evidence>
<dbReference type="GO" id="GO:0005524">
    <property type="term" value="F:ATP binding"/>
    <property type="evidence" value="ECO:0007669"/>
    <property type="project" value="UniProtKB-KW"/>
</dbReference>
<gene>
    <name evidence="5" type="ORF">OBO34_10170</name>
</gene>
<dbReference type="CDD" id="cd03230">
    <property type="entry name" value="ABC_DR_subfamily_A"/>
    <property type="match status" value="1"/>
</dbReference>
<dbReference type="SUPFAM" id="SSF52540">
    <property type="entry name" value="P-loop containing nucleoside triphosphate hydrolases"/>
    <property type="match status" value="1"/>
</dbReference>
<dbReference type="SMART" id="SM00382">
    <property type="entry name" value="AAA"/>
    <property type="match status" value="1"/>
</dbReference>
<evidence type="ECO:0000256" key="1">
    <source>
        <dbReference type="ARBA" id="ARBA00022448"/>
    </source>
</evidence>
<sequence length="296" mass="33615">MIKVEKVNKSFDSFQALKNLDITIKKGSIYGLVGTNGAGKTTIIKHITGVLRPDSGRITIAGQPVYDNLAIKERVGYIPDDLYFLSCYNLTDLANFFRGLYPTWDQSQFDATIMRFKLDLRRKLSQFSKGMQKQAAFALVMAAHPDYLILDEPIDGLDPIVRKLVWQLVMDDVADREMTVLVSSHNLREMEGVCDCIGILSAGSMVIERDLDDLKSDVHKIQIAYRQPMENPYQGLNILHQERRGSVDLLIVREKKEKVESQIRSTHPAIFDMLPLTLEEIFIYELGGAENEDILF</sequence>
<dbReference type="PROSITE" id="PS50893">
    <property type="entry name" value="ABC_TRANSPORTER_2"/>
    <property type="match status" value="1"/>
</dbReference>